<dbReference type="InterPro" id="IPR026749">
    <property type="entry name" value="Tmem135"/>
</dbReference>
<dbReference type="InterPro" id="IPR031926">
    <property type="entry name" value="TMEM135_N"/>
</dbReference>
<dbReference type="AlphaFoldDB" id="A0A4U8UTJ8"/>
<dbReference type="GO" id="GO:0012505">
    <property type="term" value="C:endomembrane system"/>
    <property type="evidence" value="ECO:0007669"/>
    <property type="project" value="UniProtKB-SubCell"/>
</dbReference>
<evidence type="ECO:0000256" key="2">
    <source>
        <dbReference type="ARBA" id="ARBA00008924"/>
    </source>
</evidence>
<sequence length="235" mass="27058">MNILSKLFGGKLGFKILTAECYEYAHVWHPNCNLAIWDAVFDGFFFSFRTYATFYIVCIFCVFFAFVVECNRYKTGSPEDQVRFAAQRYSPLVRLSDRQPCGVFVLAMQSTVSPNFYQLLGFAIWPTVGFVNGWLSSFFAILLENRKRRPMLALYLTNLASETLYRQLVNHGYLRSYKHGECVPFAIGLAGFVYLYKQKQLDERMGKLVNALYSGLFSLSMVSRRSSIPTRSIRC</sequence>
<comment type="subcellular location">
    <subcellularLocation>
        <location evidence="1">Endomembrane system</location>
        <topology evidence="1">Multi-pass membrane protein</topology>
    </subcellularLocation>
</comment>
<evidence type="ECO:0000313" key="8">
    <source>
        <dbReference type="EMBL" id="TMS36204.1"/>
    </source>
</evidence>
<keyword evidence="3 6" id="KW-0812">Transmembrane</keyword>
<name>A0A4U8UTJ8_STECR</name>
<reference evidence="8 9" key="1">
    <citation type="journal article" date="2015" name="Genome Biol.">
        <title>Comparative genomics of Steinernema reveals deeply conserved gene regulatory networks.</title>
        <authorList>
            <person name="Dillman A.R."/>
            <person name="Macchietto M."/>
            <person name="Porter C.F."/>
            <person name="Rogers A."/>
            <person name="Williams B."/>
            <person name="Antoshechkin I."/>
            <person name="Lee M.M."/>
            <person name="Goodwin Z."/>
            <person name="Lu X."/>
            <person name="Lewis E.E."/>
            <person name="Goodrich-Blair H."/>
            <person name="Stock S.P."/>
            <person name="Adams B.J."/>
            <person name="Sternberg P.W."/>
            <person name="Mortazavi A."/>
        </authorList>
    </citation>
    <scope>NUCLEOTIDE SEQUENCE [LARGE SCALE GENOMIC DNA]</scope>
    <source>
        <strain evidence="8 9">ALL</strain>
    </source>
</reference>
<comment type="similarity">
    <text evidence="2">Belongs to the TMEM135 family.</text>
</comment>
<comment type="caution">
    <text evidence="8">The sequence shown here is derived from an EMBL/GenBank/DDBJ whole genome shotgun (WGS) entry which is preliminary data.</text>
</comment>
<feature type="transmembrane region" description="Helical" evidence="6">
    <location>
        <begin position="116"/>
        <end position="143"/>
    </location>
</feature>
<keyword evidence="4 6" id="KW-1133">Transmembrane helix</keyword>
<evidence type="ECO:0000256" key="1">
    <source>
        <dbReference type="ARBA" id="ARBA00004127"/>
    </source>
</evidence>
<gene>
    <name evidence="8" type="ORF">L596_003431</name>
</gene>
<feature type="transmembrane region" description="Helical" evidence="6">
    <location>
        <begin position="51"/>
        <end position="68"/>
    </location>
</feature>
<reference evidence="8 9" key="2">
    <citation type="journal article" date="2019" name="G3 (Bethesda)">
        <title>Hybrid Assembly of the Genome of the Entomopathogenic Nematode Steinernema carpocapsae Identifies the X-Chromosome.</title>
        <authorList>
            <person name="Serra L."/>
            <person name="Macchietto M."/>
            <person name="Macias-Munoz A."/>
            <person name="McGill C.J."/>
            <person name="Rodriguez I.M."/>
            <person name="Rodriguez B."/>
            <person name="Murad R."/>
            <person name="Mortazavi A."/>
        </authorList>
    </citation>
    <scope>NUCLEOTIDE SEQUENCE [LARGE SCALE GENOMIC DNA]</scope>
    <source>
        <strain evidence="8 9">ALL</strain>
    </source>
</reference>
<dbReference type="OrthoDB" id="291792at2759"/>
<keyword evidence="9" id="KW-1185">Reference proteome</keyword>
<feature type="domain" description="Transmembrane protein 135 N-terminal" evidence="7">
    <location>
        <begin position="118"/>
        <end position="167"/>
    </location>
</feature>
<proteinExistence type="inferred from homology"/>
<keyword evidence="5 6" id="KW-0472">Membrane</keyword>
<accession>A0A4U8UTJ8</accession>
<dbReference type="Pfam" id="PF15982">
    <property type="entry name" value="TMEM135_C_rich"/>
    <property type="match status" value="1"/>
</dbReference>
<evidence type="ECO:0000259" key="7">
    <source>
        <dbReference type="Pfam" id="PF15982"/>
    </source>
</evidence>
<dbReference type="PANTHER" id="PTHR12459">
    <property type="entry name" value="TRANSMEMBRANE PROTEIN 135-RELATED"/>
    <property type="match status" value="1"/>
</dbReference>
<evidence type="ECO:0000256" key="5">
    <source>
        <dbReference type="ARBA" id="ARBA00023136"/>
    </source>
</evidence>
<dbReference type="PANTHER" id="PTHR12459:SF15">
    <property type="entry name" value="TRANSMEMBRANE PROTEIN 135"/>
    <property type="match status" value="1"/>
</dbReference>
<organism evidence="8 9">
    <name type="scientific">Steinernema carpocapsae</name>
    <name type="common">Entomopathogenic nematode</name>
    <dbReference type="NCBI Taxonomy" id="34508"/>
    <lineage>
        <taxon>Eukaryota</taxon>
        <taxon>Metazoa</taxon>
        <taxon>Ecdysozoa</taxon>
        <taxon>Nematoda</taxon>
        <taxon>Chromadorea</taxon>
        <taxon>Rhabditida</taxon>
        <taxon>Tylenchina</taxon>
        <taxon>Panagrolaimomorpha</taxon>
        <taxon>Strongyloidoidea</taxon>
        <taxon>Steinernematidae</taxon>
        <taxon>Steinernema</taxon>
    </lineage>
</organism>
<evidence type="ECO:0000313" key="9">
    <source>
        <dbReference type="Proteomes" id="UP000298663"/>
    </source>
</evidence>
<dbReference type="Proteomes" id="UP000298663">
    <property type="component" value="Unassembled WGS sequence"/>
</dbReference>
<dbReference type="EMBL" id="AZBU02000001">
    <property type="protein sequence ID" value="TMS36204.1"/>
    <property type="molecule type" value="Genomic_DNA"/>
</dbReference>
<evidence type="ECO:0000256" key="4">
    <source>
        <dbReference type="ARBA" id="ARBA00022989"/>
    </source>
</evidence>
<protein>
    <recommendedName>
        <fullName evidence="7">Transmembrane protein 135 N-terminal domain-containing protein</fullName>
    </recommendedName>
</protein>
<evidence type="ECO:0000256" key="6">
    <source>
        <dbReference type="SAM" id="Phobius"/>
    </source>
</evidence>
<evidence type="ECO:0000256" key="3">
    <source>
        <dbReference type="ARBA" id="ARBA00022692"/>
    </source>
</evidence>